<evidence type="ECO:0000313" key="1">
    <source>
        <dbReference type="EMBL" id="QTD57549.1"/>
    </source>
</evidence>
<gene>
    <name evidence="1" type="ORF">J4G78_08525</name>
</gene>
<accession>A0ABX7T7H1</accession>
<dbReference type="Proteomes" id="UP000663923">
    <property type="component" value="Chromosome"/>
</dbReference>
<dbReference type="Pfam" id="PF14412">
    <property type="entry name" value="AHH"/>
    <property type="match status" value="1"/>
</dbReference>
<sequence length="180" mass="20546">MTAKPQPPFLRMMAITRFSAVNRKNAVGYNPNYQRHHLIPLQAASMTDIIKPLNDDLSDSFDFDDFDRNGVLLPSDEQTALETGRPLHRGPHPRYNELVIDRLFLIVRLSEQIAGEAKRQEFFRFRIGLLQLALRHALLGKGLAQLRLNKRDPGPASDAFRDLDACIDTLYVATRWPPVK</sequence>
<evidence type="ECO:0000313" key="2">
    <source>
        <dbReference type="Proteomes" id="UP000663923"/>
    </source>
</evidence>
<proteinExistence type="predicted"/>
<name>A0ABX7T7H1_9SPHN</name>
<reference evidence="1 2" key="1">
    <citation type="submission" date="2021-03" db="EMBL/GenBank/DDBJ databases">
        <title>Complete genome of Parasphingorhabdus_sp.JHSY0214.</title>
        <authorList>
            <person name="Yoo J.H."/>
            <person name="Bae J.W."/>
        </authorList>
    </citation>
    <scope>NUCLEOTIDE SEQUENCE [LARGE SCALE GENOMIC DNA]</scope>
    <source>
        <strain evidence="1 2">JHSY0214</strain>
    </source>
</reference>
<dbReference type="InterPro" id="IPR032871">
    <property type="entry name" value="AHH_dom_containing"/>
</dbReference>
<organism evidence="1 2">
    <name type="scientific">Parasphingorhabdus cellanae</name>
    <dbReference type="NCBI Taxonomy" id="2806553"/>
    <lineage>
        <taxon>Bacteria</taxon>
        <taxon>Pseudomonadati</taxon>
        <taxon>Pseudomonadota</taxon>
        <taxon>Alphaproteobacteria</taxon>
        <taxon>Sphingomonadales</taxon>
        <taxon>Sphingomonadaceae</taxon>
        <taxon>Parasphingorhabdus</taxon>
    </lineage>
</organism>
<protein>
    <submittedName>
        <fullName evidence="1">AHH domain-containing protein</fullName>
    </submittedName>
</protein>
<dbReference type="EMBL" id="CP071794">
    <property type="protein sequence ID" value="QTD57549.1"/>
    <property type="molecule type" value="Genomic_DNA"/>
</dbReference>
<keyword evidence="2" id="KW-1185">Reference proteome</keyword>